<accession>A0AAW0DEE4</accession>
<dbReference type="EC" id="2.7.11.1" evidence="3"/>
<dbReference type="EMBL" id="JAYKXP010000014">
    <property type="protein sequence ID" value="KAK7050861.1"/>
    <property type="molecule type" value="Genomic_DNA"/>
</dbReference>
<reference evidence="3 4" key="1">
    <citation type="submission" date="2024-01" db="EMBL/GenBank/DDBJ databases">
        <title>A draft genome for a cacao thread blight-causing isolate of Paramarasmius palmivorus.</title>
        <authorList>
            <person name="Baruah I.K."/>
            <person name="Bukari Y."/>
            <person name="Amoako-Attah I."/>
            <person name="Meinhardt L.W."/>
            <person name="Bailey B.A."/>
            <person name="Cohen S.P."/>
        </authorList>
    </citation>
    <scope>NUCLEOTIDE SEQUENCE [LARGE SCALE GENOMIC DNA]</scope>
    <source>
        <strain evidence="3 4">GH-12</strain>
    </source>
</reference>
<feature type="signal peptide" evidence="1">
    <location>
        <begin position="1"/>
        <end position="19"/>
    </location>
</feature>
<evidence type="ECO:0000313" key="3">
    <source>
        <dbReference type="EMBL" id="KAK7050861.1"/>
    </source>
</evidence>
<dbReference type="PANTHER" id="PTHR44167">
    <property type="entry name" value="OVARIAN-SPECIFIC SERINE/THREONINE-PROTEIN KINASE LOK-RELATED"/>
    <property type="match status" value="1"/>
</dbReference>
<dbReference type="GO" id="GO:0005524">
    <property type="term" value="F:ATP binding"/>
    <property type="evidence" value="ECO:0007669"/>
    <property type="project" value="InterPro"/>
</dbReference>
<dbReference type="InterPro" id="IPR011009">
    <property type="entry name" value="Kinase-like_dom_sf"/>
</dbReference>
<keyword evidence="1" id="KW-0732">Signal</keyword>
<keyword evidence="4" id="KW-1185">Reference proteome</keyword>
<protein>
    <submittedName>
        <fullName evidence="3">Positive regulation of fibroblast apoptotic process</fullName>
        <ecNumber evidence="3">2.7.11.1</ecNumber>
    </submittedName>
</protein>
<dbReference type="Pfam" id="PF00069">
    <property type="entry name" value="Pkinase"/>
    <property type="match status" value="1"/>
</dbReference>
<dbReference type="GO" id="GO:0004674">
    <property type="term" value="F:protein serine/threonine kinase activity"/>
    <property type="evidence" value="ECO:0007669"/>
    <property type="project" value="UniProtKB-EC"/>
</dbReference>
<keyword evidence="3" id="KW-0808">Transferase</keyword>
<dbReference type="AlphaFoldDB" id="A0AAW0DEE4"/>
<evidence type="ECO:0000313" key="4">
    <source>
        <dbReference type="Proteomes" id="UP001383192"/>
    </source>
</evidence>
<organism evidence="3 4">
    <name type="scientific">Paramarasmius palmivorus</name>
    <dbReference type="NCBI Taxonomy" id="297713"/>
    <lineage>
        <taxon>Eukaryota</taxon>
        <taxon>Fungi</taxon>
        <taxon>Dikarya</taxon>
        <taxon>Basidiomycota</taxon>
        <taxon>Agaricomycotina</taxon>
        <taxon>Agaricomycetes</taxon>
        <taxon>Agaricomycetidae</taxon>
        <taxon>Agaricales</taxon>
        <taxon>Marasmiineae</taxon>
        <taxon>Marasmiaceae</taxon>
        <taxon>Paramarasmius</taxon>
    </lineage>
</organism>
<dbReference type="GO" id="GO:0005634">
    <property type="term" value="C:nucleus"/>
    <property type="evidence" value="ECO:0007669"/>
    <property type="project" value="TreeGrafter"/>
</dbReference>
<proteinExistence type="predicted"/>
<dbReference type="Gene3D" id="1.10.510.10">
    <property type="entry name" value="Transferase(Phosphotransferase) domain 1"/>
    <property type="match status" value="1"/>
</dbReference>
<gene>
    <name evidence="3" type="primary">STK17B</name>
    <name evidence="3" type="ORF">VNI00_004972</name>
</gene>
<dbReference type="PANTHER" id="PTHR44167:SF24">
    <property type="entry name" value="SERINE_THREONINE-PROTEIN KINASE CHK2"/>
    <property type="match status" value="1"/>
</dbReference>
<feature type="chain" id="PRO_5043497221" evidence="1">
    <location>
        <begin position="20"/>
        <end position="317"/>
    </location>
</feature>
<name>A0AAW0DEE4_9AGAR</name>
<comment type="caution">
    <text evidence="3">The sequence shown here is derived from an EMBL/GenBank/DDBJ whole genome shotgun (WGS) entry which is preliminary data.</text>
</comment>
<dbReference type="GO" id="GO:0044773">
    <property type="term" value="P:mitotic DNA damage checkpoint signaling"/>
    <property type="evidence" value="ECO:0007669"/>
    <property type="project" value="TreeGrafter"/>
</dbReference>
<dbReference type="SUPFAM" id="SSF56112">
    <property type="entry name" value="Protein kinase-like (PK-like)"/>
    <property type="match status" value="1"/>
</dbReference>
<dbReference type="SMART" id="SM00220">
    <property type="entry name" value="S_TKc"/>
    <property type="match status" value="1"/>
</dbReference>
<dbReference type="InterPro" id="IPR000719">
    <property type="entry name" value="Prot_kinase_dom"/>
</dbReference>
<feature type="domain" description="Protein kinase" evidence="2">
    <location>
        <begin position="78"/>
        <end position="317"/>
    </location>
</feature>
<sequence length="317" mass="36172">MFGIFQMLFIAFNFTRYVADIHCTLGDDKFRMRLKEISLSHKREEEDLWPEDKVSCQDNEQETIQADDMVELLLVLAKRGVQVSSEDTVSDLTKAQQLPSHLLTGRNKKGEVVAIKFTKYRGEVDIHMMLKKIITPCPYIIPLLDYVGPVSDYYLLVTPFCTPLPELDNTVVADYAVVLMSQLLMGTEFLHKNCVAHLDIRPDNLVVYLEGQQPCLKMIDFGLSVYVEGPTTQLYGFRGFLPWVSPEVRNGGAFLPFAADAWAYADKSFCNIKTIVSVKRESGLLSCRRSSLLRKSWKECPSWRMQRRGSLPFIEPP</sequence>
<dbReference type="PROSITE" id="PS50011">
    <property type="entry name" value="PROTEIN_KINASE_DOM"/>
    <property type="match status" value="1"/>
</dbReference>
<evidence type="ECO:0000256" key="1">
    <source>
        <dbReference type="SAM" id="SignalP"/>
    </source>
</evidence>
<evidence type="ECO:0000259" key="2">
    <source>
        <dbReference type="PROSITE" id="PS50011"/>
    </source>
</evidence>
<dbReference type="Proteomes" id="UP001383192">
    <property type="component" value="Unassembled WGS sequence"/>
</dbReference>